<feature type="region of interest" description="Disordered" evidence="1">
    <location>
        <begin position="505"/>
        <end position="601"/>
    </location>
</feature>
<evidence type="ECO:0000313" key="2">
    <source>
        <dbReference type="EMBL" id="PGH20440.1"/>
    </source>
</evidence>
<sequence>MATPLRRSNRLRSITPTTTEVQSNEPKQPKEPRSSKKLKTVVERDETPELSLTNIDAVVATPLKRTNSTPKTASSQSKKTIKTPSTTGFRKPGPEGMHPSKVQKSTTKQPDSGLRLGFRPIEKDSKKPSMISNTPTKARLPEAGDLGSPGFDFKFSCQDSQLSDEARKLMESLRDEAARIKAQMVIDQNEKKHEDGSSEQSIHGRKIAAAKGKAGRFSNAHMAQFKKMDSIAGHPSAFRANQDRLQPAGKSLKRTSSKANLGEPERTPATKKTTAISSPSKTPVSSPMKRLATSTIDDKSTRQPVTRSTQTQSARASRTVRHPPTSLSTPKRPTTLRPSSVKHQTTTKIPAFPKSPSTKSIKTPRTPQTEFNPRLKSGLPTLANLRSILRRRQPLFSTDPAKIAAGTHLPPPNTDSLKGPGTCSPKKRVEFTESIKSRHGFCEVSPSPARALAEPPTAASLEFGQVTYPTLPPMTPPQGGKAEKPITLANLSTPTIRAVPSQGLYSRPSFLSRSPIPHGIVNKKRHREDDDADTENSRPADESAQDERSAKRAKKTITSTTPAVVSRLHTPSPVKQRSPVKGVTPARATPATSGTVGTAAQRARRALSLSRLNLLARPKERR</sequence>
<reference evidence="2 3" key="1">
    <citation type="submission" date="2017-10" db="EMBL/GenBank/DDBJ databases">
        <title>Comparative genomics in systemic dimorphic fungi from Ajellomycetaceae.</title>
        <authorList>
            <person name="Munoz J.F."/>
            <person name="Mcewen J.G."/>
            <person name="Clay O.K."/>
            <person name="Cuomo C.A."/>
        </authorList>
    </citation>
    <scope>NUCLEOTIDE SEQUENCE [LARGE SCALE GENOMIC DNA]</scope>
    <source>
        <strain evidence="2 3">UAMH7299</strain>
    </source>
</reference>
<feature type="compositionally biased region" description="Polar residues" evidence="1">
    <location>
        <begin position="355"/>
        <end position="371"/>
    </location>
</feature>
<feature type="compositionally biased region" description="Polar residues" evidence="1">
    <location>
        <begin position="302"/>
        <end position="316"/>
    </location>
</feature>
<dbReference type="EMBL" id="PDNA01000040">
    <property type="protein sequence ID" value="PGH20440.1"/>
    <property type="molecule type" value="Genomic_DNA"/>
</dbReference>
<feature type="compositionally biased region" description="Polar residues" evidence="1">
    <location>
        <begin position="11"/>
        <end position="26"/>
    </location>
</feature>
<organism evidence="2 3">
    <name type="scientific">Polytolypa hystricis (strain UAMH7299)</name>
    <dbReference type="NCBI Taxonomy" id="1447883"/>
    <lineage>
        <taxon>Eukaryota</taxon>
        <taxon>Fungi</taxon>
        <taxon>Dikarya</taxon>
        <taxon>Ascomycota</taxon>
        <taxon>Pezizomycotina</taxon>
        <taxon>Eurotiomycetes</taxon>
        <taxon>Eurotiomycetidae</taxon>
        <taxon>Onygenales</taxon>
        <taxon>Onygenales incertae sedis</taxon>
        <taxon>Polytolypa</taxon>
    </lineage>
</organism>
<protein>
    <recommendedName>
        <fullName evidence="4">Erythromycin esterase</fullName>
    </recommendedName>
</protein>
<gene>
    <name evidence="2" type="ORF">AJ80_03586</name>
</gene>
<comment type="caution">
    <text evidence="2">The sequence shown here is derived from an EMBL/GenBank/DDBJ whole genome shotgun (WGS) entry which is preliminary data.</text>
</comment>
<dbReference type="Proteomes" id="UP000224634">
    <property type="component" value="Unassembled WGS sequence"/>
</dbReference>
<evidence type="ECO:0000256" key="1">
    <source>
        <dbReference type="SAM" id="MobiDB-lite"/>
    </source>
</evidence>
<feature type="compositionally biased region" description="Basic and acidic residues" evidence="1">
    <location>
        <begin position="535"/>
        <end position="550"/>
    </location>
</feature>
<feature type="compositionally biased region" description="Basic and acidic residues" evidence="1">
    <location>
        <begin position="27"/>
        <end position="47"/>
    </location>
</feature>
<dbReference type="STRING" id="1447883.A0A2B7YGY2"/>
<feature type="region of interest" description="Disordered" evidence="1">
    <location>
        <begin position="402"/>
        <end position="425"/>
    </location>
</feature>
<evidence type="ECO:0000313" key="3">
    <source>
        <dbReference type="Proteomes" id="UP000224634"/>
    </source>
</evidence>
<dbReference type="AlphaFoldDB" id="A0A2B7YGY2"/>
<accession>A0A2B7YGY2</accession>
<feature type="region of interest" description="Disordered" evidence="1">
    <location>
        <begin position="185"/>
        <end position="221"/>
    </location>
</feature>
<evidence type="ECO:0008006" key="4">
    <source>
        <dbReference type="Google" id="ProtNLM"/>
    </source>
</evidence>
<feature type="compositionally biased region" description="Polar residues" evidence="1">
    <location>
        <begin position="325"/>
        <end position="348"/>
    </location>
</feature>
<dbReference type="OrthoDB" id="5204833at2759"/>
<proteinExistence type="predicted"/>
<name>A0A2B7YGY2_POLH7</name>
<feature type="region of interest" description="Disordered" evidence="1">
    <location>
        <begin position="1"/>
        <end position="145"/>
    </location>
</feature>
<feature type="region of interest" description="Disordered" evidence="1">
    <location>
        <begin position="233"/>
        <end position="378"/>
    </location>
</feature>
<feature type="compositionally biased region" description="Polar residues" evidence="1">
    <location>
        <begin position="270"/>
        <end position="285"/>
    </location>
</feature>
<feature type="compositionally biased region" description="Polar residues" evidence="1">
    <location>
        <begin position="64"/>
        <end position="88"/>
    </location>
</feature>
<keyword evidence="3" id="KW-1185">Reference proteome</keyword>